<gene>
    <name evidence="7" type="ORF">CLIB1423_01S05138</name>
</gene>
<dbReference type="OrthoDB" id="18786at2759"/>
<dbReference type="AlphaFoldDB" id="A0A9P0VW78"/>
<organism evidence="7 8">
    <name type="scientific">[Candida] railenensis</name>
    <dbReference type="NCBI Taxonomy" id="45579"/>
    <lineage>
        <taxon>Eukaryota</taxon>
        <taxon>Fungi</taxon>
        <taxon>Dikarya</taxon>
        <taxon>Ascomycota</taxon>
        <taxon>Saccharomycotina</taxon>
        <taxon>Pichiomycetes</taxon>
        <taxon>Debaryomycetaceae</taxon>
        <taxon>Kurtzmaniella</taxon>
    </lineage>
</organism>
<accession>A0A9P0VW78</accession>
<dbReference type="InterPro" id="IPR048485">
    <property type="entry name" value="COG5_helical"/>
</dbReference>
<keyword evidence="3" id="KW-0333">Golgi apparatus</keyword>
<dbReference type="Pfam" id="PF20649">
    <property type="entry name" value="COG5_C"/>
    <property type="match status" value="1"/>
</dbReference>
<dbReference type="GO" id="GO:0006891">
    <property type="term" value="P:intra-Golgi vesicle-mediated transport"/>
    <property type="evidence" value="ECO:0007669"/>
    <property type="project" value="InterPro"/>
</dbReference>
<evidence type="ECO:0000313" key="7">
    <source>
        <dbReference type="EMBL" id="CAH2350217.1"/>
    </source>
</evidence>
<keyword evidence="8" id="KW-1185">Reference proteome</keyword>
<comment type="subcellular location">
    <subcellularLocation>
        <location evidence="1">Golgi apparatus membrane</location>
        <topology evidence="1">Peripheral membrane protein</topology>
    </subcellularLocation>
</comment>
<dbReference type="InterPro" id="IPR049176">
    <property type="entry name" value="COG5_N"/>
</dbReference>
<dbReference type="PANTHER" id="PTHR13228:SF3">
    <property type="entry name" value="CONSERVED OLIGOMERIC GOLGI COMPLEX SUBUNIT 5"/>
    <property type="match status" value="1"/>
</dbReference>
<dbReference type="GO" id="GO:0000139">
    <property type="term" value="C:Golgi membrane"/>
    <property type="evidence" value="ECO:0007669"/>
    <property type="project" value="UniProtKB-SubCell"/>
</dbReference>
<evidence type="ECO:0000256" key="1">
    <source>
        <dbReference type="ARBA" id="ARBA00004395"/>
    </source>
</evidence>
<reference evidence="7" key="1">
    <citation type="submission" date="2022-03" db="EMBL/GenBank/DDBJ databases">
        <authorList>
            <person name="Legras J.-L."/>
            <person name="Devillers H."/>
            <person name="Grondin C."/>
        </authorList>
    </citation>
    <scope>NUCLEOTIDE SEQUENCE</scope>
    <source>
        <strain evidence="7">CLIB 1423</strain>
    </source>
</reference>
<comment type="caution">
    <text evidence="7">The sequence shown here is derived from an EMBL/GenBank/DDBJ whole genome shotgun (WGS) entry which is preliminary data.</text>
</comment>
<sequence>MTDLEDFEAFLEPSFDSLQFANGLLLATNDDEKELDLLTPMKKLQFDINECEKRMQKVSSTHYQTLVSNLKEVDTTKEVVEEQLGPQLQRLNVSFQRIQSSLMTPYEDALKLNKSLKKIHATLKLLRGAGFFMFLVQQLEERAPDQKETDSHSSGRKDLVRLAKVHIQLNKLYENNSKSTASYKTVNSSNKDPNLLSIKIVRDYQSIHASKRADLTSQCTSIITNDVNHHSTFTYSNAQLQDALLALYILDPNECFHTIDRATISKQTQVISNQLSRALQSPRNFTAVIEEVFESSEKFLYNTNDILENARVSDSRTLLREYLLFNQEAGTLSNLYWSKLGNKFKRNVAATMARGGPIAKNLKIYHEGIKKAILERFGNSDGSAVLIDAIDLIGGIN</sequence>
<evidence type="ECO:0000313" key="8">
    <source>
        <dbReference type="Proteomes" id="UP000837801"/>
    </source>
</evidence>
<keyword evidence="4" id="KW-0472">Membrane</keyword>
<name>A0A9P0VW78_9ASCO</name>
<evidence type="ECO:0000256" key="4">
    <source>
        <dbReference type="ARBA" id="ARBA00023136"/>
    </source>
</evidence>
<evidence type="ECO:0000259" key="5">
    <source>
        <dbReference type="Pfam" id="PF10392"/>
    </source>
</evidence>
<evidence type="ECO:0000256" key="3">
    <source>
        <dbReference type="ARBA" id="ARBA00023034"/>
    </source>
</evidence>
<dbReference type="GO" id="GO:0017119">
    <property type="term" value="C:Golgi transport complex"/>
    <property type="evidence" value="ECO:0007669"/>
    <property type="project" value="InterPro"/>
</dbReference>
<protein>
    <recommendedName>
        <fullName evidence="2">Conserved oligomeric Golgi complex subunit 5</fullName>
    </recommendedName>
</protein>
<dbReference type="InterPro" id="IPR019465">
    <property type="entry name" value="Cog5"/>
</dbReference>
<dbReference type="Proteomes" id="UP000837801">
    <property type="component" value="Unassembled WGS sequence"/>
</dbReference>
<dbReference type="PANTHER" id="PTHR13228">
    <property type="entry name" value="CONSERVED OLIGOMERIC GOLGI COMPLEX COMPONENT 5"/>
    <property type="match status" value="1"/>
</dbReference>
<dbReference type="EMBL" id="CAKXYY010000001">
    <property type="protein sequence ID" value="CAH2350217.1"/>
    <property type="molecule type" value="Genomic_DNA"/>
</dbReference>
<proteinExistence type="predicted"/>
<feature type="domain" description="Conserved oligomeric Golgi complex subunit 5 N-terminal" evidence="5">
    <location>
        <begin position="8"/>
        <end position="139"/>
    </location>
</feature>
<dbReference type="Pfam" id="PF10392">
    <property type="entry name" value="COG5_N"/>
    <property type="match status" value="1"/>
</dbReference>
<evidence type="ECO:0000256" key="2">
    <source>
        <dbReference type="ARBA" id="ARBA00020974"/>
    </source>
</evidence>
<evidence type="ECO:0000259" key="6">
    <source>
        <dbReference type="Pfam" id="PF20649"/>
    </source>
</evidence>
<feature type="domain" description="Conserved oligomeric Golgi complex subunit 5 helical" evidence="6">
    <location>
        <begin position="195"/>
        <end position="375"/>
    </location>
</feature>